<dbReference type="HOGENOM" id="CLU_3148854_0_0_9"/>
<gene>
    <name evidence="2" type="ORF">HMPREF0083_02330</name>
</gene>
<dbReference type="EMBL" id="AWSJ01000146">
    <property type="protein sequence ID" value="ERI09622.1"/>
    <property type="molecule type" value="Genomic_DNA"/>
</dbReference>
<accession>U1YBY9</accession>
<dbReference type="Proteomes" id="UP000016511">
    <property type="component" value="Unassembled WGS sequence"/>
</dbReference>
<sequence>MLSFVYKITRLLIIYKVEERRCTCRRAPPSFSHKEETRPLCGAKGGPG</sequence>
<protein>
    <submittedName>
        <fullName evidence="2">Uncharacterized protein</fullName>
    </submittedName>
</protein>
<organism evidence="2 3">
    <name type="scientific">Aneurinibacillus aneurinilyticus ATCC 12856</name>
    <dbReference type="NCBI Taxonomy" id="649747"/>
    <lineage>
        <taxon>Bacteria</taxon>
        <taxon>Bacillati</taxon>
        <taxon>Bacillota</taxon>
        <taxon>Bacilli</taxon>
        <taxon>Bacillales</taxon>
        <taxon>Paenibacillaceae</taxon>
        <taxon>Aneurinibacillus group</taxon>
        <taxon>Aneurinibacillus</taxon>
    </lineage>
</organism>
<proteinExistence type="predicted"/>
<comment type="caution">
    <text evidence="2">The sequence shown here is derived from an EMBL/GenBank/DDBJ whole genome shotgun (WGS) entry which is preliminary data.</text>
</comment>
<evidence type="ECO:0000313" key="2">
    <source>
        <dbReference type="EMBL" id="ERI09622.1"/>
    </source>
</evidence>
<keyword evidence="3" id="KW-1185">Reference proteome</keyword>
<feature type="region of interest" description="Disordered" evidence="1">
    <location>
        <begin position="28"/>
        <end position="48"/>
    </location>
</feature>
<dbReference type="STRING" id="649747.HMPREF0083_02330"/>
<dbReference type="AlphaFoldDB" id="U1YBY9"/>
<evidence type="ECO:0000313" key="3">
    <source>
        <dbReference type="Proteomes" id="UP000016511"/>
    </source>
</evidence>
<evidence type="ECO:0000256" key="1">
    <source>
        <dbReference type="SAM" id="MobiDB-lite"/>
    </source>
</evidence>
<reference evidence="2 3" key="1">
    <citation type="submission" date="2013-08" db="EMBL/GenBank/DDBJ databases">
        <authorList>
            <person name="Weinstock G."/>
            <person name="Sodergren E."/>
            <person name="Wylie T."/>
            <person name="Fulton L."/>
            <person name="Fulton R."/>
            <person name="Fronick C."/>
            <person name="O'Laughlin M."/>
            <person name="Godfrey J."/>
            <person name="Miner T."/>
            <person name="Herter B."/>
            <person name="Appelbaum E."/>
            <person name="Cordes M."/>
            <person name="Lek S."/>
            <person name="Wollam A."/>
            <person name="Pepin K.H."/>
            <person name="Palsikar V.B."/>
            <person name="Mitreva M."/>
            <person name="Wilson R.K."/>
        </authorList>
    </citation>
    <scope>NUCLEOTIDE SEQUENCE [LARGE SCALE GENOMIC DNA]</scope>
    <source>
        <strain evidence="2 3">ATCC 12856</strain>
    </source>
</reference>
<name>U1YBY9_ANEAE</name>